<keyword evidence="2" id="KW-0489">Methyltransferase</keyword>
<name>A0ABD5MC72_9EURY</name>
<evidence type="ECO:0000313" key="3">
    <source>
        <dbReference type="Proteomes" id="UP001570511"/>
    </source>
</evidence>
<comment type="caution">
    <text evidence="2">The sequence shown here is derived from an EMBL/GenBank/DDBJ whole genome shotgun (WGS) entry which is preliminary data.</text>
</comment>
<dbReference type="Gene3D" id="2.20.130.10">
    <property type="entry name" value="CAC2371-like domains"/>
    <property type="match status" value="1"/>
</dbReference>
<dbReference type="EC" id="2.1.1.64" evidence="2"/>
<reference evidence="2 3" key="1">
    <citation type="submission" date="2024-08" db="EMBL/GenBank/DDBJ databases">
        <title>Halobellus sp. MBLA0158 whole genome sequence.</title>
        <authorList>
            <person name="Hwang C.Y."/>
            <person name="Cho E.-S."/>
            <person name="Seo M.-J."/>
        </authorList>
    </citation>
    <scope>NUCLEOTIDE SEQUENCE [LARGE SCALE GENOMIC DNA]</scope>
    <source>
        <strain evidence="2 3">MBLA0158</strain>
    </source>
</reference>
<dbReference type="Proteomes" id="UP001570511">
    <property type="component" value="Unassembled WGS sequence"/>
</dbReference>
<keyword evidence="2" id="KW-0808">Transferase</keyword>
<feature type="region of interest" description="Disordered" evidence="1">
    <location>
        <begin position="251"/>
        <end position="270"/>
    </location>
</feature>
<proteinExistence type="predicted"/>
<sequence length="270" mass="28189">MVARRPPTFADACRAVLDDPAGDHAADTTLAPIHARTVPETWGERRAHLVRTRFPADVERVLELGCGIGALLGPLSARYDVVGVDDARAYLRFPAARGEAVVRGWPTDPPVGAAFDAACVLERSAARYGPLDLCVAAYGSLRPGGIVVVAAPTDPDAVIEPGVETYSGARYFLERAVDVAGDGTAVVDYRVTDRRTGDAAVATERRTVATTSADGLAAALQTAGFEDVLVSGESDLPGLVVGRGVRPVETGAAGADLEALPSGDEERERE</sequence>
<dbReference type="AlphaFoldDB" id="A0ABD5MC72"/>
<evidence type="ECO:0000313" key="2">
    <source>
        <dbReference type="EMBL" id="MFA1611512.1"/>
    </source>
</evidence>
<protein>
    <submittedName>
        <fullName evidence="2">Class I SAM-dependent methyltransferase</fullName>
        <ecNumber evidence="2">2.1.1.222</ecNumber>
        <ecNumber evidence="2">2.1.1.64</ecNumber>
    </submittedName>
</protein>
<dbReference type="GO" id="GO:0061542">
    <property type="term" value="F:3-demethylubiquinol 3-O-methyltransferase activity"/>
    <property type="evidence" value="ECO:0007669"/>
    <property type="project" value="UniProtKB-EC"/>
</dbReference>
<keyword evidence="3" id="KW-1185">Reference proteome</keyword>
<dbReference type="EC" id="2.1.1.222" evidence="2"/>
<organism evidence="2 3">
    <name type="scientific">Halobellus rubicundus</name>
    <dbReference type="NCBI Taxonomy" id="2996466"/>
    <lineage>
        <taxon>Archaea</taxon>
        <taxon>Methanobacteriati</taxon>
        <taxon>Methanobacteriota</taxon>
        <taxon>Stenosarchaea group</taxon>
        <taxon>Halobacteria</taxon>
        <taxon>Halobacteriales</taxon>
        <taxon>Haloferacaceae</taxon>
        <taxon>Halobellus</taxon>
    </lineage>
</organism>
<dbReference type="SUPFAM" id="SSF53335">
    <property type="entry name" value="S-adenosyl-L-methionine-dependent methyltransferases"/>
    <property type="match status" value="1"/>
</dbReference>
<dbReference type="Gene3D" id="3.40.50.150">
    <property type="entry name" value="Vaccinia Virus protein VP39"/>
    <property type="match status" value="1"/>
</dbReference>
<dbReference type="RefSeq" id="WP_372389808.1">
    <property type="nucleotide sequence ID" value="NZ_JBGNYA010000001.1"/>
</dbReference>
<dbReference type="EMBL" id="JBGNYA010000001">
    <property type="protein sequence ID" value="MFA1611512.1"/>
    <property type="molecule type" value="Genomic_DNA"/>
</dbReference>
<evidence type="ECO:0000256" key="1">
    <source>
        <dbReference type="SAM" id="MobiDB-lite"/>
    </source>
</evidence>
<dbReference type="GO" id="GO:0032259">
    <property type="term" value="P:methylation"/>
    <property type="evidence" value="ECO:0007669"/>
    <property type="project" value="UniProtKB-KW"/>
</dbReference>
<dbReference type="GO" id="GO:0102208">
    <property type="term" value="F:2-polyprenyl-6-hydroxyphenol methylase activity"/>
    <property type="evidence" value="ECO:0007669"/>
    <property type="project" value="UniProtKB-EC"/>
</dbReference>
<dbReference type="InterPro" id="IPR029063">
    <property type="entry name" value="SAM-dependent_MTases_sf"/>
</dbReference>
<accession>A0ABD5MC72</accession>
<gene>
    <name evidence="2" type="ORF">OS889_10925</name>
</gene>